<dbReference type="GO" id="GO:0003755">
    <property type="term" value="F:peptidyl-prolyl cis-trans isomerase activity"/>
    <property type="evidence" value="ECO:0007669"/>
    <property type="project" value="UniProtKB-UniRule"/>
</dbReference>
<dbReference type="SUPFAM" id="SSF54534">
    <property type="entry name" value="FKBP-like"/>
    <property type="match status" value="1"/>
</dbReference>
<comment type="catalytic activity">
    <reaction evidence="1 5 6">
        <text>[protein]-peptidylproline (omega=180) = [protein]-peptidylproline (omega=0)</text>
        <dbReference type="Rhea" id="RHEA:16237"/>
        <dbReference type="Rhea" id="RHEA-COMP:10747"/>
        <dbReference type="Rhea" id="RHEA-COMP:10748"/>
        <dbReference type="ChEBI" id="CHEBI:83833"/>
        <dbReference type="ChEBI" id="CHEBI:83834"/>
        <dbReference type="EC" id="5.2.1.8"/>
    </reaction>
</comment>
<protein>
    <recommendedName>
        <fullName evidence="6">Peptidyl-prolyl cis-trans isomerase</fullName>
        <ecNumber evidence="6">5.2.1.8</ecNumber>
    </recommendedName>
</protein>
<dbReference type="PROSITE" id="PS50059">
    <property type="entry name" value="FKBP_PPIASE"/>
    <property type="match status" value="1"/>
</dbReference>
<dbReference type="Proteomes" id="UP000178249">
    <property type="component" value="Unassembled WGS sequence"/>
</dbReference>
<comment type="caution">
    <text evidence="8">The sequence shown here is derived from an EMBL/GenBank/DDBJ whole genome shotgun (WGS) entry which is preliminary data.</text>
</comment>
<evidence type="ECO:0000256" key="4">
    <source>
        <dbReference type="ARBA" id="ARBA00023235"/>
    </source>
</evidence>
<keyword evidence="3 5" id="KW-0697">Rotamase</keyword>
<evidence type="ECO:0000256" key="2">
    <source>
        <dbReference type="ARBA" id="ARBA00006577"/>
    </source>
</evidence>
<dbReference type="Pfam" id="PF00254">
    <property type="entry name" value="FKBP_C"/>
    <property type="match status" value="1"/>
</dbReference>
<evidence type="ECO:0000256" key="6">
    <source>
        <dbReference type="RuleBase" id="RU003915"/>
    </source>
</evidence>
<dbReference type="PANTHER" id="PTHR43811:SF19">
    <property type="entry name" value="39 KDA FK506-BINDING NUCLEAR PROTEIN"/>
    <property type="match status" value="1"/>
</dbReference>
<comment type="similarity">
    <text evidence="2 6">Belongs to the FKBP-type PPIase family.</text>
</comment>
<dbReference type="EC" id="5.2.1.8" evidence="6"/>
<dbReference type="Gene3D" id="3.10.50.40">
    <property type="match status" value="1"/>
</dbReference>
<accession>A0A1F6C4T5</accession>
<evidence type="ECO:0000256" key="1">
    <source>
        <dbReference type="ARBA" id="ARBA00000971"/>
    </source>
</evidence>
<name>A0A1F6C4T5_9BACT</name>
<dbReference type="AlphaFoldDB" id="A0A1F6C4T5"/>
<sequence>MQEADLKALAAIQIQDLVVGTGVEAKKGDKVSVNYLGQFLDGNKFDSSYDRNQPFEFILGAGQVIRGWDLGLTGMKVGGKRTLVVPPDLAYGVNGYGPIPPSSTLKFTVELLGVNGSTSTRK</sequence>
<gene>
    <name evidence="8" type="ORF">A2841_04140</name>
</gene>
<dbReference type="FunFam" id="3.10.50.40:FF:000006">
    <property type="entry name" value="Peptidyl-prolyl cis-trans isomerase"/>
    <property type="match status" value="1"/>
</dbReference>
<evidence type="ECO:0000313" key="8">
    <source>
        <dbReference type="EMBL" id="OGG44206.1"/>
    </source>
</evidence>
<evidence type="ECO:0000256" key="3">
    <source>
        <dbReference type="ARBA" id="ARBA00023110"/>
    </source>
</evidence>
<feature type="domain" description="PPIase FKBP-type" evidence="7">
    <location>
        <begin position="28"/>
        <end position="115"/>
    </location>
</feature>
<evidence type="ECO:0000313" key="9">
    <source>
        <dbReference type="Proteomes" id="UP000178249"/>
    </source>
</evidence>
<proteinExistence type="inferred from homology"/>
<reference evidence="8 9" key="1">
    <citation type="journal article" date="2016" name="Nat. Commun.">
        <title>Thousands of microbial genomes shed light on interconnected biogeochemical processes in an aquifer system.</title>
        <authorList>
            <person name="Anantharaman K."/>
            <person name="Brown C.T."/>
            <person name="Hug L.A."/>
            <person name="Sharon I."/>
            <person name="Castelle C.J."/>
            <person name="Probst A.J."/>
            <person name="Thomas B.C."/>
            <person name="Singh A."/>
            <person name="Wilkins M.J."/>
            <person name="Karaoz U."/>
            <person name="Brodie E.L."/>
            <person name="Williams K.H."/>
            <person name="Hubbard S.S."/>
            <person name="Banfield J.F."/>
        </authorList>
    </citation>
    <scope>NUCLEOTIDE SEQUENCE [LARGE SCALE GENOMIC DNA]</scope>
</reference>
<organism evidence="8 9">
    <name type="scientific">Candidatus Kaiserbacteria bacterium RIFCSPHIGHO2_01_FULL_48_10</name>
    <dbReference type="NCBI Taxonomy" id="1798476"/>
    <lineage>
        <taxon>Bacteria</taxon>
        <taxon>Candidatus Kaiseribacteriota</taxon>
    </lineage>
</organism>
<dbReference type="InterPro" id="IPR001179">
    <property type="entry name" value="PPIase_FKBP_dom"/>
</dbReference>
<dbReference type="PANTHER" id="PTHR43811">
    <property type="entry name" value="FKBP-TYPE PEPTIDYL-PROLYL CIS-TRANS ISOMERASE FKPA"/>
    <property type="match status" value="1"/>
</dbReference>
<evidence type="ECO:0000256" key="5">
    <source>
        <dbReference type="PROSITE-ProRule" id="PRU00277"/>
    </source>
</evidence>
<dbReference type="InterPro" id="IPR046357">
    <property type="entry name" value="PPIase_dom_sf"/>
</dbReference>
<dbReference type="EMBL" id="MFKP01000016">
    <property type="protein sequence ID" value="OGG44206.1"/>
    <property type="molecule type" value="Genomic_DNA"/>
</dbReference>
<keyword evidence="4 5" id="KW-0413">Isomerase</keyword>
<evidence type="ECO:0000259" key="7">
    <source>
        <dbReference type="PROSITE" id="PS50059"/>
    </source>
</evidence>